<dbReference type="EMBL" id="JBHSMM010000002">
    <property type="protein sequence ID" value="MFC5440390.1"/>
    <property type="molecule type" value="Genomic_DNA"/>
</dbReference>
<feature type="region of interest" description="Disordered" evidence="1">
    <location>
        <begin position="95"/>
        <end position="195"/>
    </location>
</feature>
<evidence type="ECO:0000313" key="3">
    <source>
        <dbReference type="EMBL" id="MFC5440390.1"/>
    </source>
</evidence>
<gene>
    <name evidence="3" type="ORF">ACFPK0_10235</name>
</gene>
<feature type="compositionally biased region" description="Low complexity" evidence="1">
    <location>
        <begin position="164"/>
        <end position="185"/>
    </location>
</feature>
<dbReference type="RefSeq" id="WP_007080839.1">
    <property type="nucleotide sequence ID" value="NZ_JALBWS010000013.1"/>
</dbReference>
<sequence length="423" mass="45706">MTMNHCITLRRTHRSVLLAALLLALPLAVAAQSAPASSSTSSMDMRSMPGMVMPASAHSASKPATKTPAKKARTKPVPVPMAPAIHDMHSIKGMDHSSMPGMDHDAMSGMPMPAKPAASAAPAGDMSGMDHSSMPSMSPQPMKETEHPGMSGMDHGSMQGMDHGSAQGMDDGSMSGMTMGPMQGGSPPPDARDPDYSAGVGYGPAGGIHEAMDDNAPHTMLLIDQLEAFHGKDGNGQQWDIEGWYGNDYNKLWLRTEGERSGGKLEDGAIEAFWSHTIATFWNTQLGVRTDAGEGPNRQWAAFGIQGLAPYWFELEATGYVGPAGRTAARFRAEYELFLTQRLILQPEFEANAYGKDDPARRMGSGLSDASLGLRLRYEFHRQFAPYLGVVWSRRFGGTADFARQDGQGLFDRQWVAGIRIWF</sequence>
<feature type="compositionally biased region" description="Low complexity" evidence="1">
    <location>
        <begin position="107"/>
        <end position="142"/>
    </location>
</feature>
<comment type="caution">
    <text evidence="3">The sequence shown here is derived from an EMBL/GenBank/DDBJ whole genome shotgun (WGS) entry which is preliminary data.</text>
</comment>
<proteinExistence type="predicted"/>
<dbReference type="InterPro" id="IPR007939">
    <property type="entry name" value="Cu-R_B_prcur"/>
</dbReference>
<accession>A0ABW0JYE9</accession>
<evidence type="ECO:0000256" key="1">
    <source>
        <dbReference type="SAM" id="MobiDB-lite"/>
    </source>
</evidence>
<dbReference type="Pfam" id="PF05275">
    <property type="entry name" value="CopB"/>
    <property type="match status" value="1"/>
</dbReference>
<keyword evidence="4" id="KW-1185">Reference proteome</keyword>
<evidence type="ECO:0000313" key="4">
    <source>
        <dbReference type="Proteomes" id="UP001596018"/>
    </source>
</evidence>
<keyword evidence="2" id="KW-0732">Signal</keyword>
<reference evidence="4" key="1">
    <citation type="journal article" date="2019" name="Int. J. Syst. Evol. Microbiol.">
        <title>The Global Catalogue of Microorganisms (GCM) 10K type strain sequencing project: providing services to taxonomists for standard genome sequencing and annotation.</title>
        <authorList>
            <consortium name="The Broad Institute Genomics Platform"/>
            <consortium name="The Broad Institute Genome Sequencing Center for Infectious Disease"/>
            <person name="Wu L."/>
            <person name="Ma J."/>
        </authorList>
    </citation>
    <scope>NUCLEOTIDE SEQUENCE [LARGE SCALE GENOMIC DNA]</scope>
    <source>
        <strain evidence="4">KACC 12822</strain>
    </source>
</reference>
<dbReference type="Proteomes" id="UP001596018">
    <property type="component" value="Unassembled WGS sequence"/>
</dbReference>
<protein>
    <submittedName>
        <fullName evidence="3">Copper resistance protein B</fullName>
    </submittedName>
</protein>
<feature type="signal peptide" evidence="2">
    <location>
        <begin position="1"/>
        <end position="30"/>
    </location>
</feature>
<name>A0ABW0JYE9_9GAMM</name>
<feature type="chain" id="PRO_5045692492" evidence="2">
    <location>
        <begin position="31"/>
        <end position="423"/>
    </location>
</feature>
<evidence type="ECO:0000256" key="2">
    <source>
        <dbReference type="SAM" id="SignalP"/>
    </source>
</evidence>
<organism evidence="3 4">
    <name type="scientific">Rhodanobacter ginsenosidimutans</name>
    <dbReference type="NCBI Taxonomy" id="490571"/>
    <lineage>
        <taxon>Bacteria</taxon>
        <taxon>Pseudomonadati</taxon>
        <taxon>Pseudomonadota</taxon>
        <taxon>Gammaproteobacteria</taxon>
        <taxon>Lysobacterales</taxon>
        <taxon>Rhodanobacteraceae</taxon>
        <taxon>Rhodanobacter</taxon>
    </lineage>
</organism>
<feature type="region of interest" description="Disordered" evidence="1">
    <location>
        <begin position="54"/>
        <end position="76"/>
    </location>
</feature>